<accession>A0A329LR34</accession>
<dbReference type="Pfam" id="PF01261">
    <property type="entry name" value="AP_endonuc_2"/>
    <property type="match status" value="1"/>
</dbReference>
<name>A0A329LR34_9BACL</name>
<dbReference type="Proteomes" id="UP000250369">
    <property type="component" value="Unassembled WGS sequence"/>
</dbReference>
<dbReference type="AlphaFoldDB" id="A0A329LR34"/>
<reference evidence="2 3" key="1">
    <citation type="journal article" date="2009" name="Int. J. Syst. Evol. Microbiol.">
        <title>Paenibacillus contaminans sp. nov., isolated from a contaminated laboratory plate.</title>
        <authorList>
            <person name="Chou J.H."/>
            <person name="Lee J.H."/>
            <person name="Lin M.C."/>
            <person name="Chang P.S."/>
            <person name="Arun A.B."/>
            <person name="Young C.C."/>
            <person name="Chen W.M."/>
        </authorList>
    </citation>
    <scope>NUCLEOTIDE SEQUENCE [LARGE SCALE GENOMIC DNA]</scope>
    <source>
        <strain evidence="2 3">CKOBP-6</strain>
    </source>
</reference>
<dbReference type="Gene3D" id="3.20.20.150">
    <property type="entry name" value="Divalent-metal-dependent TIM barrel enzymes"/>
    <property type="match status" value="1"/>
</dbReference>
<keyword evidence="2" id="KW-0413">Isomerase</keyword>
<protein>
    <submittedName>
        <fullName evidence="2">Sugar phosphate isomerase/epimerase</fullName>
    </submittedName>
</protein>
<evidence type="ECO:0000313" key="3">
    <source>
        <dbReference type="Proteomes" id="UP000250369"/>
    </source>
</evidence>
<dbReference type="PANTHER" id="PTHR12110:SF41">
    <property type="entry name" value="INOSOSE DEHYDRATASE"/>
    <property type="match status" value="1"/>
</dbReference>
<organism evidence="2 3">
    <name type="scientific">Paenibacillus contaminans</name>
    <dbReference type="NCBI Taxonomy" id="450362"/>
    <lineage>
        <taxon>Bacteria</taxon>
        <taxon>Bacillati</taxon>
        <taxon>Bacillota</taxon>
        <taxon>Bacilli</taxon>
        <taxon>Bacillales</taxon>
        <taxon>Paenibacillaceae</taxon>
        <taxon>Paenibacillus</taxon>
    </lineage>
</organism>
<comment type="caution">
    <text evidence="2">The sequence shown here is derived from an EMBL/GenBank/DDBJ whole genome shotgun (WGS) entry which is preliminary data.</text>
</comment>
<proteinExistence type="predicted"/>
<feature type="domain" description="Xylose isomerase-like TIM barrel" evidence="1">
    <location>
        <begin position="28"/>
        <end position="251"/>
    </location>
</feature>
<dbReference type="SUPFAM" id="SSF51658">
    <property type="entry name" value="Xylose isomerase-like"/>
    <property type="match status" value="1"/>
</dbReference>
<dbReference type="InterPro" id="IPR036237">
    <property type="entry name" value="Xyl_isomerase-like_sf"/>
</dbReference>
<dbReference type="InterPro" id="IPR013022">
    <property type="entry name" value="Xyl_isomerase-like_TIM-brl"/>
</dbReference>
<evidence type="ECO:0000259" key="1">
    <source>
        <dbReference type="Pfam" id="PF01261"/>
    </source>
</evidence>
<dbReference type="OrthoDB" id="9798407at2"/>
<dbReference type="EMBL" id="QMFB01000053">
    <property type="protein sequence ID" value="RAV09073.1"/>
    <property type="molecule type" value="Genomic_DNA"/>
</dbReference>
<gene>
    <name evidence="2" type="ORF">DQG23_40240</name>
</gene>
<dbReference type="PANTHER" id="PTHR12110">
    <property type="entry name" value="HYDROXYPYRUVATE ISOMERASE"/>
    <property type="match status" value="1"/>
</dbReference>
<sequence length="255" mass="28081">MTRLSKIPVGLQLYTLREETKQDFIGTLKKVAALGYQAVEFAGYGGIEAKEMRKVLDDLGLQAISSHVGIDALNGELEQQIVYSQEIGASYIVCPWLPGEKLKEPQAFDAYCATFRTAGEACNAAGLTFAYHNHAFEFEKVDGQFLLDKLYASVSSDLMKAELDLYWVQKGGLNPRDYLLSLKGRAPLVHVKDMTGDESGTFAEVGHGIIDFASIFNVAEEAGVRCYIVEQDQCQRSPLESVQMSIEHLKSIGIA</sequence>
<keyword evidence="3" id="KW-1185">Reference proteome</keyword>
<dbReference type="InterPro" id="IPR050312">
    <property type="entry name" value="IolE/XylAMocC-like"/>
</dbReference>
<dbReference type="GO" id="GO:0016853">
    <property type="term" value="F:isomerase activity"/>
    <property type="evidence" value="ECO:0007669"/>
    <property type="project" value="UniProtKB-KW"/>
</dbReference>
<evidence type="ECO:0000313" key="2">
    <source>
        <dbReference type="EMBL" id="RAV09073.1"/>
    </source>
</evidence>